<dbReference type="Pfam" id="PF00296">
    <property type="entry name" value="Bac_luciferase"/>
    <property type="match status" value="1"/>
</dbReference>
<feature type="domain" description="Luciferase-like" evidence="3">
    <location>
        <begin position="9"/>
        <end position="304"/>
    </location>
</feature>
<dbReference type="PANTHER" id="PTHR43244">
    <property type="match status" value="1"/>
</dbReference>
<keyword evidence="1" id="KW-0560">Oxidoreductase</keyword>
<dbReference type="RefSeq" id="WP_131834188.1">
    <property type="nucleotide sequence ID" value="NZ_SMFY01000001.1"/>
</dbReference>
<evidence type="ECO:0000313" key="5">
    <source>
        <dbReference type="Proteomes" id="UP000295030"/>
    </source>
</evidence>
<evidence type="ECO:0000313" key="4">
    <source>
        <dbReference type="EMBL" id="TCK30919.1"/>
    </source>
</evidence>
<proteinExistence type="predicted"/>
<evidence type="ECO:0000256" key="1">
    <source>
        <dbReference type="ARBA" id="ARBA00023002"/>
    </source>
</evidence>
<evidence type="ECO:0000256" key="2">
    <source>
        <dbReference type="ARBA" id="ARBA00023277"/>
    </source>
</evidence>
<dbReference type="InterPro" id="IPR036661">
    <property type="entry name" value="Luciferase-like_sf"/>
</dbReference>
<protein>
    <submittedName>
        <fullName evidence="4">Coenzyme F420-dependent glucose-6-phosphate dehydrogenase</fullName>
    </submittedName>
</protein>
<dbReference type="NCBIfam" id="TIGR03554">
    <property type="entry name" value="F420_G6P_DH"/>
    <property type="match status" value="1"/>
</dbReference>
<gene>
    <name evidence="4" type="ORF">EV667_1023</name>
</gene>
<dbReference type="GO" id="GO:0016705">
    <property type="term" value="F:oxidoreductase activity, acting on paired donors, with incorporation or reduction of molecular oxygen"/>
    <property type="evidence" value="ECO:0007669"/>
    <property type="project" value="InterPro"/>
</dbReference>
<dbReference type="AlphaFoldDB" id="A0A4R1ICG4"/>
<dbReference type="InterPro" id="IPR019945">
    <property type="entry name" value="F420_G6P_DH-rel"/>
</dbReference>
<dbReference type="InterPro" id="IPR011251">
    <property type="entry name" value="Luciferase-like_dom"/>
</dbReference>
<dbReference type="Gene3D" id="3.20.20.30">
    <property type="entry name" value="Luciferase-like domain"/>
    <property type="match status" value="1"/>
</dbReference>
<sequence length="334" mass="37215">MLKLGYKASAEQFDARRLLDYAVLAERCGFDSVFVSDHFQPWRHTGGHAPSAIAWLGALGASTSRIVMGTSVLTPTFRHHPSMVAQSFGTLGQLYPGRVILGVGSGESLNEVPATGAPWPEMKERFARLREAVRLIRQLWSEERVSFEGTYYRTERATIYDRPENPVPIYIAGAGPMVAKFAGRAGDGFICTSGKAWELYRDTLLPNVAAGLEEAGREAESYDQMIEMKVSFDTDRARALADTRNWAALALSPEEKHSVDDPLEMERLADALPAERAASRWIVSDDADEHVERIRPYVELGFRHLVFHAPGEDQERFLTLYSRAVLPKLRAAFG</sequence>
<evidence type="ECO:0000259" key="3">
    <source>
        <dbReference type="Pfam" id="PF00296"/>
    </source>
</evidence>
<dbReference type="NCBIfam" id="TIGR03557">
    <property type="entry name" value="F420_G6P_family"/>
    <property type="match status" value="1"/>
</dbReference>
<dbReference type="InterPro" id="IPR019944">
    <property type="entry name" value="F420-dep_G6P_DH"/>
</dbReference>
<comment type="caution">
    <text evidence="4">The sequence shown here is derived from an EMBL/GenBank/DDBJ whole genome shotgun (WGS) entry which is preliminary data.</text>
</comment>
<name>A0A4R1ICG4_ANCAQ</name>
<dbReference type="CDD" id="cd01097">
    <property type="entry name" value="Tetrahydromethanopterin_reductase"/>
    <property type="match status" value="1"/>
</dbReference>
<reference evidence="4 5" key="1">
    <citation type="submission" date="2019-03" db="EMBL/GenBank/DDBJ databases">
        <title>Genomic Encyclopedia of Type Strains, Phase IV (KMG-IV): sequencing the most valuable type-strain genomes for metagenomic binning, comparative biology and taxonomic classification.</title>
        <authorList>
            <person name="Goeker M."/>
        </authorList>
    </citation>
    <scope>NUCLEOTIDE SEQUENCE [LARGE SCALE GENOMIC DNA]</scope>
    <source>
        <strain evidence="4 5">DSM 101</strain>
    </source>
</reference>
<dbReference type="Proteomes" id="UP000295030">
    <property type="component" value="Unassembled WGS sequence"/>
</dbReference>
<dbReference type="PANTHER" id="PTHR43244:SF1">
    <property type="entry name" value="5,10-METHYLENETETRAHYDROMETHANOPTERIN REDUCTASE"/>
    <property type="match status" value="1"/>
</dbReference>
<organism evidence="4 5">
    <name type="scientific">Ancylobacter aquaticus</name>
    <dbReference type="NCBI Taxonomy" id="100"/>
    <lineage>
        <taxon>Bacteria</taxon>
        <taxon>Pseudomonadati</taxon>
        <taxon>Pseudomonadota</taxon>
        <taxon>Alphaproteobacteria</taxon>
        <taxon>Hyphomicrobiales</taxon>
        <taxon>Xanthobacteraceae</taxon>
        <taxon>Ancylobacter</taxon>
    </lineage>
</organism>
<dbReference type="InterPro" id="IPR050564">
    <property type="entry name" value="F420-G6PD/mer"/>
</dbReference>
<dbReference type="OrthoDB" id="180193at2"/>
<accession>A0A4R1ICG4</accession>
<dbReference type="EMBL" id="SMFY01000001">
    <property type="protein sequence ID" value="TCK30919.1"/>
    <property type="molecule type" value="Genomic_DNA"/>
</dbReference>
<keyword evidence="2" id="KW-0119">Carbohydrate metabolism</keyword>
<keyword evidence="5" id="KW-1185">Reference proteome</keyword>
<dbReference type="SUPFAM" id="SSF51679">
    <property type="entry name" value="Bacterial luciferase-like"/>
    <property type="match status" value="1"/>
</dbReference>